<keyword evidence="1 11" id="KW-0813">Transport</keyword>
<evidence type="ECO:0000256" key="10">
    <source>
        <dbReference type="ARBA" id="ARBA00023136"/>
    </source>
</evidence>
<dbReference type="GO" id="GO:0015413">
    <property type="term" value="F:ABC-type nickel transporter activity"/>
    <property type="evidence" value="ECO:0007669"/>
    <property type="project" value="UniProtKB-UniRule"/>
</dbReference>
<dbReference type="NCBIfam" id="NF007739">
    <property type="entry name" value="PRK10419.1"/>
    <property type="match status" value="1"/>
</dbReference>
<gene>
    <name evidence="13" type="primary">nikE</name>
    <name evidence="13" type="ORF">I8Y00_004572</name>
</gene>
<dbReference type="GO" id="GO:0016151">
    <property type="term" value="F:nickel cation binding"/>
    <property type="evidence" value="ECO:0007669"/>
    <property type="project" value="UniProtKB-UniRule"/>
</dbReference>
<dbReference type="Proteomes" id="UP000864563">
    <property type="component" value="Unassembled WGS sequence"/>
</dbReference>
<keyword evidence="6 11" id="KW-0067">ATP-binding</keyword>
<dbReference type="EC" id="7.2.2.11" evidence="11"/>
<keyword evidence="5 11" id="KW-0547">Nucleotide-binding</keyword>
<evidence type="ECO:0000256" key="11">
    <source>
        <dbReference type="RuleBase" id="RU369064"/>
    </source>
</evidence>
<evidence type="ECO:0000313" key="13">
    <source>
        <dbReference type="EMBL" id="HAT1588175.1"/>
    </source>
</evidence>
<dbReference type="GO" id="GO:0016887">
    <property type="term" value="F:ATP hydrolysis activity"/>
    <property type="evidence" value="ECO:0007669"/>
    <property type="project" value="InterPro"/>
</dbReference>
<feature type="domain" description="ABC transporter" evidence="12">
    <location>
        <begin position="4"/>
        <end position="252"/>
    </location>
</feature>
<comment type="subcellular location">
    <subcellularLocation>
        <location evidence="11">Cell inner membrane</location>
        <topology evidence="11">Peripheral membrane protein</topology>
    </subcellularLocation>
</comment>
<dbReference type="SUPFAM" id="SSF52540">
    <property type="entry name" value="P-loop containing nucleoside triphosphate hydrolases"/>
    <property type="match status" value="1"/>
</dbReference>
<dbReference type="InterPro" id="IPR027417">
    <property type="entry name" value="P-loop_NTPase"/>
</dbReference>
<dbReference type="PANTHER" id="PTHR43776:SF7">
    <property type="entry name" value="D,D-DIPEPTIDE TRANSPORT ATP-BINDING PROTEIN DDPF-RELATED"/>
    <property type="match status" value="1"/>
</dbReference>
<proteinExistence type="inferred from homology"/>
<comment type="similarity">
    <text evidence="11">Belongs to the ABC transporter superfamily. Nickel importer (TC 3.A.1.5.3) family.</text>
</comment>
<reference evidence="13" key="1">
    <citation type="journal article" date="2018" name="Genome Biol.">
        <title>SKESA: strategic k-mer extension for scrupulous assemblies.</title>
        <authorList>
            <person name="Souvorov A."/>
            <person name="Agarwala R."/>
            <person name="Lipman D.J."/>
        </authorList>
    </citation>
    <scope>NUCLEOTIDE SEQUENCE</scope>
    <source>
        <strain evidence="13">YDC697-2</strain>
    </source>
</reference>
<dbReference type="InterPro" id="IPR014137">
    <property type="entry name" value="Nickel_NikE"/>
</dbReference>
<reference evidence="13" key="2">
    <citation type="submission" date="2020-11" db="EMBL/GenBank/DDBJ databases">
        <authorList>
            <consortium name="NCBI Pathogen Detection Project"/>
        </authorList>
    </citation>
    <scope>NUCLEOTIDE SEQUENCE</scope>
    <source>
        <strain evidence="13">YDC697-2</strain>
    </source>
</reference>
<comment type="catalytic activity">
    <reaction evidence="11">
        <text>Ni(2+)(out) + ATP + H2O = Ni(2+)(in) + ADP + phosphate + H(+)</text>
        <dbReference type="Rhea" id="RHEA:15557"/>
        <dbReference type="ChEBI" id="CHEBI:15377"/>
        <dbReference type="ChEBI" id="CHEBI:15378"/>
        <dbReference type="ChEBI" id="CHEBI:30616"/>
        <dbReference type="ChEBI" id="CHEBI:43474"/>
        <dbReference type="ChEBI" id="CHEBI:49786"/>
        <dbReference type="ChEBI" id="CHEBI:456216"/>
        <dbReference type="EC" id="7.2.2.11"/>
    </reaction>
</comment>
<keyword evidence="2 11" id="KW-1003">Cell membrane</keyword>
<dbReference type="GeneID" id="92975335"/>
<dbReference type="AlphaFoldDB" id="A0A8H9TXL9"/>
<dbReference type="InterPro" id="IPR017871">
    <property type="entry name" value="ABC_transporter-like_CS"/>
</dbReference>
<evidence type="ECO:0000256" key="1">
    <source>
        <dbReference type="ARBA" id="ARBA00022448"/>
    </source>
</evidence>
<dbReference type="GO" id="GO:0005886">
    <property type="term" value="C:plasma membrane"/>
    <property type="evidence" value="ECO:0007669"/>
    <property type="project" value="UniProtKB-SubCell"/>
</dbReference>
<evidence type="ECO:0000256" key="6">
    <source>
        <dbReference type="ARBA" id="ARBA00022840"/>
    </source>
</evidence>
<evidence type="ECO:0000259" key="12">
    <source>
        <dbReference type="PROSITE" id="PS50893"/>
    </source>
</evidence>
<dbReference type="InterPro" id="IPR003439">
    <property type="entry name" value="ABC_transporter-like_ATP-bd"/>
</dbReference>
<dbReference type="SMART" id="SM00382">
    <property type="entry name" value="AAA"/>
    <property type="match status" value="1"/>
</dbReference>
<dbReference type="NCBIfam" id="TIGR02769">
    <property type="entry name" value="nickel_nikE"/>
    <property type="match status" value="1"/>
</dbReference>
<dbReference type="InterPro" id="IPR050319">
    <property type="entry name" value="ABC_transp_ATP-bind"/>
</dbReference>
<keyword evidence="4 11" id="KW-0533">Nickel</keyword>
<dbReference type="CDD" id="cd03257">
    <property type="entry name" value="ABC_NikE_OppD_transporters"/>
    <property type="match status" value="1"/>
</dbReference>
<dbReference type="PANTHER" id="PTHR43776">
    <property type="entry name" value="TRANSPORT ATP-BINDING PROTEIN"/>
    <property type="match status" value="1"/>
</dbReference>
<sequence>MTLLSVTDLSHHYAHASLGGKHQHQSVLKKVSLNLKSGETVALLGRSGCGKSTLARLLVGLESPSQGSVNWRGEPLAKLNRSRQKAFRRDIQMVFQDSISAVNPRKTVCEILREPMRHLLSLSKAGQLTRVREMLHAVDLDENLLDKRPPQLSGGQLQRVCLARALVVEPKLLILDEAVSNLDLVLQAGVIRLLKKLQQQFGTACLFITHDLRLVERFCHRVMVMEDGQIVETRIVGEALTFSTEAGRVLQKAVLPAFPVRRRANS</sequence>
<protein>
    <recommendedName>
        <fullName evidence="11">Nickel import ATP-binding protein NikE</fullName>
        <ecNumber evidence="11">7.2.2.11</ecNumber>
    </recommendedName>
</protein>
<evidence type="ECO:0000256" key="2">
    <source>
        <dbReference type="ARBA" id="ARBA00022475"/>
    </source>
</evidence>
<dbReference type="OrthoDB" id="9784450at2"/>
<evidence type="ECO:0000256" key="9">
    <source>
        <dbReference type="ARBA" id="ARBA00023112"/>
    </source>
</evidence>
<evidence type="ECO:0000256" key="3">
    <source>
        <dbReference type="ARBA" id="ARBA00022519"/>
    </source>
</evidence>
<keyword evidence="10 11" id="KW-0472">Membrane</keyword>
<dbReference type="PROSITE" id="PS00211">
    <property type="entry name" value="ABC_TRANSPORTER_1"/>
    <property type="match status" value="1"/>
</dbReference>
<name>A0A8H9TXL9_9ENTR</name>
<comment type="function">
    <text evidence="11">Part of the ABC transporter complex NikABCDE involved in nickel import. Responsible for energy coupling to the transport system.</text>
</comment>
<dbReference type="InterPro" id="IPR003593">
    <property type="entry name" value="AAA+_ATPase"/>
</dbReference>
<dbReference type="RefSeq" id="WP_042323091.1">
    <property type="nucleotide sequence ID" value="NZ_CABMNX010000001.1"/>
</dbReference>
<comment type="subunit">
    <text evidence="11">The complex is composed of two ATP-binding proteins (NikD and NikE), two transmembrane proteins (NikB and NikC) and a solute-binding protein (NikA).</text>
</comment>
<comment type="caution">
    <text evidence="13">The sequence shown here is derived from an EMBL/GenBank/DDBJ whole genome shotgun (WGS) entry which is preliminary data.</text>
</comment>
<evidence type="ECO:0000256" key="5">
    <source>
        <dbReference type="ARBA" id="ARBA00022741"/>
    </source>
</evidence>
<dbReference type="Gene3D" id="3.40.50.300">
    <property type="entry name" value="P-loop containing nucleotide triphosphate hydrolases"/>
    <property type="match status" value="1"/>
</dbReference>
<keyword evidence="8 11" id="KW-0406">Ion transport</keyword>
<dbReference type="GO" id="GO:0005524">
    <property type="term" value="F:ATP binding"/>
    <property type="evidence" value="ECO:0007669"/>
    <property type="project" value="UniProtKB-UniRule"/>
</dbReference>
<dbReference type="Pfam" id="PF00005">
    <property type="entry name" value="ABC_tran"/>
    <property type="match status" value="1"/>
</dbReference>
<accession>A0A8H9TXL9</accession>
<keyword evidence="9 11" id="KW-0921">Nickel transport</keyword>
<keyword evidence="7 11" id="KW-1278">Translocase</keyword>
<organism evidence="13">
    <name type="scientific">Citrobacter farmeri</name>
    <dbReference type="NCBI Taxonomy" id="67824"/>
    <lineage>
        <taxon>Bacteria</taxon>
        <taxon>Pseudomonadati</taxon>
        <taxon>Pseudomonadota</taxon>
        <taxon>Gammaproteobacteria</taxon>
        <taxon>Enterobacterales</taxon>
        <taxon>Enterobacteriaceae</taxon>
        <taxon>Citrobacter</taxon>
    </lineage>
</organism>
<evidence type="ECO:0000256" key="8">
    <source>
        <dbReference type="ARBA" id="ARBA00023065"/>
    </source>
</evidence>
<evidence type="ECO:0000256" key="7">
    <source>
        <dbReference type="ARBA" id="ARBA00022967"/>
    </source>
</evidence>
<evidence type="ECO:0000256" key="4">
    <source>
        <dbReference type="ARBA" id="ARBA00022596"/>
    </source>
</evidence>
<dbReference type="EMBL" id="DACSDU010000027">
    <property type="protein sequence ID" value="HAT1588175.1"/>
    <property type="molecule type" value="Genomic_DNA"/>
</dbReference>
<dbReference type="PROSITE" id="PS50893">
    <property type="entry name" value="ABC_TRANSPORTER_2"/>
    <property type="match status" value="1"/>
</dbReference>
<keyword evidence="3 11" id="KW-0997">Cell inner membrane</keyword>